<feature type="domain" description="C2H2-type" evidence="9">
    <location>
        <begin position="26"/>
        <end position="55"/>
    </location>
</feature>
<accession>A0AAV8UWD7</accession>
<keyword evidence="5" id="KW-0862">Zinc</keyword>
<dbReference type="SMART" id="SM00355">
    <property type="entry name" value="ZnF_C2H2"/>
    <property type="match status" value="1"/>
</dbReference>
<evidence type="ECO:0000256" key="4">
    <source>
        <dbReference type="ARBA" id="ARBA00022771"/>
    </source>
</evidence>
<dbReference type="PROSITE" id="PS50157">
    <property type="entry name" value="ZINC_FINGER_C2H2_2"/>
    <property type="match status" value="1"/>
</dbReference>
<dbReference type="InterPro" id="IPR036236">
    <property type="entry name" value="Znf_C2H2_sf"/>
</dbReference>
<dbReference type="AlphaFoldDB" id="A0AAV8UWD7"/>
<dbReference type="SUPFAM" id="SSF57667">
    <property type="entry name" value="beta-beta-alpha zinc fingers"/>
    <property type="match status" value="1"/>
</dbReference>
<dbReference type="GO" id="GO:0000981">
    <property type="term" value="F:DNA-binding transcription factor activity, RNA polymerase II-specific"/>
    <property type="evidence" value="ECO:0007669"/>
    <property type="project" value="TreeGrafter"/>
</dbReference>
<comment type="subcellular location">
    <subcellularLocation>
        <location evidence="1">Nucleus</location>
    </subcellularLocation>
</comment>
<dbReference type="GO" id="GO:0000978">
    <property type="term" value="F:RNA polymerase II cis-regulatory region sequence-specific DNA binding"/>
    <property type="evidence" value="ECO:0007669"/>
    <property type="project" value="TreeGrafter"/>
</dbReference>
<dbReference type="InterPro" id="IPR050329">
    <property type="entry name" value="GLI_C2H2-zinc-finger"/>
</dbReference>
<dbReference type="PANTHER" id="PTHR19818:SF139">
    <property type="entry name" value="PAIR-RULE PROTEIN ODD-PAIRED"/>
    <property type="match status" value="1"/>
</dbReference>
<keyword evidence="4 8" id="KW-0863">Zinc-finger</keyword>
<dbReference type="Gene3D" id="3.30.160.60">
    <property type="entry name" value="Classic Zinc Finger"/>
    <property type="match status" value="1"/>
</dbReference>
<dbReference type="GO" id="GO:0045944">
    <property type="term" value="P:positive regulation of transcription by RNA polymerase II"/>
    <property type="evidence" value="ECO:0007669"/>
    <property type="project" value="UniProtKB-ARBA"/>
</dbReference>
<evidence type="ECO:0000259" key="9">
    <source>
        <dbReference type="PROSITE" id="PS50157"/>
    </source>
</evidence>
<protein>
    <recommendedName>
        <fullName evidence="9">C2H2-type domain-containing protein</fullName>
    </recommendedName>
</protein>
<organism evidence="10 11">
    <name type="scientific">Rhodosorus marinus</name>
    <dbReference type="NCBI Taxonomy" id="101924"/>
    <lineage>
        <taxon>Eukaryota</taxon>
        <taxon>Rhodophyta</taxon>
        <taxon>Stylonematophyceae</taxon>
        <taxon>Stylonematales</taxon>
        <taxon>Stylonemataceae</taxon>
        <taxon>Rhodosorus</taxon>
    </lineage>
</organism>
<name>A0AAV8UWD7_9RHOD</name>
<evidence type="ECO:0000256" key="6">
    <source>
        <dbReference type="ARBA" id="ARBA00023125"/>
    </source>
</evidence>
<dbReference type="GO" id="GO:0008270">
    <property type="term" value="F:zinc ion binding"/>
    <property type="evidence" value="ECO:0007669"/>
    <property type="project" value="UniProtKB-KW"/>
</dbReference>
<dbReference type="PROSITE" id="PS00028">
    <property type="entry name" value="ZINC_FINGER_C2H2_1"/>
    <property type="match status" value="1"/>
</dbReference>
<evidence type="ECO:0000256" key="8">
    <source>
        <dbReference type="PROSITE-ProRule" id="PRU00042"/>
    </source>
</evidence>
<dbReference type="PANTHER" id="PTHR19818">
    <property type="entry name" value="ZINC FINGER PROTEIN ZIC AND GLI"/>
    <property type="match status" value="1"/>
</dbReference>
<evidence type="ECO:0000313" key="11">
    <source>
        <dbReference type="Proteomes" id="UP001157974"/>
    </source>
</evidence>
<dbReference type="EMBL" id="JAMWBK010000004">
    <property type="protein sequence ID" value="KAJ8905893.1"/>
    <property type="molecule type" value="Genomic_DNA"/>
</dbReference>
<keyword evidence="2" id="KW-0479">Metal-binding</keyword>
<keyword evidence="11" id="KW-1185">Reference proteome</keyword>
<reference evidence="10 11" key="1">
    <citation type="journal article" date="2023" name="Nat. Commun.">
        <title>Origin of minicircular mitochondrial genomes in red algae.</title>
        <authorList>
            <person name="Lee Y."/>
            <person name="Cho C.H."/>
            <person name="Lee Y.M."/>
            <person name="Park S.I."/>
            <person name="Yang J.H."/>
            <person name="West J.A."/>
            <person name="Bhattacharya D."/>
            <person name="Yoon H.S."/>
        </authorList>
    </citation>
    <scope>NUCLEOTIDE SEQUENCE [LARGE SCALE GENOMIC DNA]</scope>
    <source>
        <strain evidence="10 11">CCMP1338</strain>
        <tissue evidence="10">Whole cell</tissue>
    </source>
</reference>
<dbReference type="Proteomes" id="UP001157974">
    <property type="component" value="Unassembled WGS sequence"/>
</dbReference>
<dbReference type="FunFam" id="3.30.160.60:FF:000104">
    <property type="entry name" value="Transcriptional repressor protein YY1"/>
    <property type="match status" value="1"/>
</dbReference>
<evidence type="ECO:0000256" key="2">
    <source>
        <dbReference type="ARBA" id="ARBA00022723"/>
    </source>
</evidence>
<comment type="caution">
    <text evidence="10">The sequence shown here is derived from an EMBL/GenBank/DDBJ whole genome shotgun (WGS) entry which is preliminary data.</text>
</comment>
<gene>
    <name evidence="10" type="ORF">NDN08_002396</name>
</gene>
<evidence type="ECO:0000256" key="7">
    <source>
        <dbReference type="ARBA" id="ARBA00023242"/>
    </source>
</evidence>
<keyword evidence="7" id="KW-0539">Nucleus</keyword>
<evidence type="ECO:0000256" key="1">
    <source>
        <dbReference type="ARBA" id="ARBA00004123"/>
    </source>
</evidence>
<evidence type="ECO:0000256" key="3">
    <source>
        <dbReference type="ARBA" id="ARBA00022737"/>
    </source>
</evidence>
<evidence type="ECO:0000313" key="10">
    <source>
        <dbReference type="EMBL" id="KAJ8905893.1"/>
    </source>
</evidence>
<evidence type="ECO:0000256" key="5">
    <source>
        <dbReference type="ARBA" id="ARBA00022833"/>
    </source>
</evidence>
<dbReference type="Pfam" id="PF00096">
    <property type="entry name" value="zf-C2H2"/>
    <property type="match status" value="1"/>
</dbReference>
<keyword evidence="3" id="KW-0677">Repeat</keyword>
<sequence length="88" mass="9905">MQMLAEAADQSLSPAHVRGDVGSRPFACPFDNCAKRFSKKYNLKTHIRIHTKERPDEQLYTLGEQQSCGDTQYGTNAIQLMDLCRGKS</sequence>
<keyword evidence="6" id="KW-0238">DNA-binding</keyword>
<dbReference type="GO" id="GO:0005634">
    <property type="term" value="C:nucleus"/>
    <property type="evidence" value="ECO:0007669"/>
    <property type="project" value="UniProtKB-SubCell"/>
</dbReference>
<dbReference type="InterPro" id="IPR013087">
    <property type="entry name" value="Znf_C2H2_type"/>
</dbReference>
<proteinExistence type="predicted"/>